<evidence type="ECO:0000313" key="2">
    <source>
        <dbReference type="EMBL" id="KAK6644147.1"/>
    </source>
</evidence>
<evidence type="ECO:0000313" key="3">
    <source>
        <dbReference type="Proteomes" id="UP001372834"/>
    </source>
</evidence>
<comment type="caution">
    <text evidence="2">The sequence shown here is derived from an EMBL/GenBank/DDBJ whole genome shotgun (WGS) entry which is preliminary data.</text>
</comment>
<dbReference type="EMBL" id="JAWJWE010000001">
    <property type="protein sequence ID" value="KAK6644147.1"/>
    <property type="molecule type" value="Genomic_DNA"/>
</dbReference>
<name>A0AAN8SCS1_POLSC</name>
<dbReference type="Proteomes" id="UP001372834">
    <property type="component" value="Unassembled WGS sequence"/>
</dbReference>
<feature type="non-terminal residue" evidence="2">
    <location>
        <position position="1"/>
    </location>
</feature>
<proteinExistence type="predicted"/>
<dbReference type="AlphaFoldDB" id="A0AAN8SCS1"/>
<feature type="region of interest" description="Disordered" evidence="1">
    <location>
        <begin position="1"/>
        <end position="22"/>
    </location>
</feature>
<evidence type="ECO:0000256" key="1">
    <source>
        <dbReference type="SAM" id="MobiDB-lite"/>
    </source>
</evidence>
<gene>
    <name evidence="2" type="ORF">RUM43_000414</name>
</gene>
<feature type="region of interest" description="Disordered" evidence="1">
    <location>
        <begin position="36"/>
        <end position="59"/>
    </location>
</feature>
<protein>
    <submittedName>
        <fullName evidence="2">Uncharacterized protein</fullName>
    </submittedName>
</protein>
<organism evidence="2 3">
    <name type="scientific">Polyplax serrata</name>
    <name type="common">Common mouse louse</name>
    <dbReference type="NCBI Taxonomy" id="468196"/>
    <lineage>
        <taxon>Eukaryota</taxon>
        <taxon>Metazoa</taxon>
        <taxon>Ecdysozoa</taxon>
        <taxon>Arthropoda</taxon>
        <taxon>Hexapoda</taxon>
        <taxon>Insecta</taxon>
        <taxon>Pterygota</taxon>
        <taxon>Neoptera</taxon>
        <taxon>Paraneoptera</taxon>
        <taxon>Psocodea</taxon>
        <taxon>Troctomorpha</taxon>
        <taxon>Phthiraptera</taxon>
        <taxon>Anoplura</taxon>
        <taxon>Polyplacidae</taxon>
        <taxon>Polyplax</taxon>
    </lineage>
</organism>
<reference evidence="2 3" key="1">
    <citation type="submission" date="2023-10" db="EMBL/GenBank/DDBJ databases">
        <title>Genomes of two closely related lineages of the louse Polyplax serrata with different host specificities.</title>
        <authorList>
            <person name="Martinu J."/>
            <person name="Tarabai H."/>
            <person name="Stefka J."/>
            <person name="Hypsa V."/>
        </authorList>
    </citation>
    <scope>NUCLEOTIDE SEQUENCE [LARGE SCALE GENOMIC DNA]</scope>
    <source>
        <strain evidence="2">HR10_N</strain>
    </source>
</reference>
<accession>A0AAN8SCS1</accession>
<feature type="non-terminal residue" evidence="2">
    <location>
        <position position="95"/>
    </location>
</feature>
<sequence>KEQTVVVRAEPGEAATKKTAEQVTCKRKGLLAGRLSVDNINKEENKGNPGGGTEVTEPSVVLPECQVLSSTLTFCKTGVSSSRREPEEQNKPGPR</sequence>